<dbReference type="AlphaFoldDB" id="A0A7R9QTN7"/>
<dbReference type="PANTHER" id="PTHR43975">
    <property type="entry name" value="ZGC:101858"/>
    <property type="match status" value="1"/>
</dbReference>
<evidence type="ECO:0000256" key="1">
    <source>
        <dbReference type="ARBA" id="ARBA00023002"/>
    </source>
</evidence>
<accession>A0A7R9QTN7</accession>
<dbReference type="FunFam" id="3.40.50.720:FF:000084">
    <property type="entry name" value="Short-chain dehydrogenase reductase"/>
    <property type="match status" value="2"/>
</dbReference>
<dbReference type="InterPro" id="IPR036291">
    <property type="entry name" value="NAD(P)-bd_dom_sf"/>
</dbReference>
<dbReference type="Proteomes" id="UP000728032">
    <property type="component" value="Unassembled WGS sequence"/>
</dbReference>
<organism evidence="2">
    <name type="scientific">Oppiella nova</name>
    <dbReference type="NCBI Taxonomy" id="334625"/>
    <lineage>
        <taxon>Eukaryota</taxon>
        <taxon>Metazoa</taxon>
        <taxon>Ecdysozoa</taxon>
        <taxon>Arthropoda</taxon>
        <taxon>Chelicerata</taxon>
        <taxon>Arachnida</taxon>
        <taxon>Acari</taxon>
        <taxon>Acariformes</taxon>
        <taxon>Sarcoptiformes</taxon>
        <taxon>Oribatida</taxon>
        <taxon>Brachypylina</taxon>
        <taxon>Oppioidea</taxon>
        <taxon>Oppiidae</taxon>
        <taxon>Oppiella</taxon>
    </lineage>
</organism>
<dbReference type="InterPro" id="IPR002347">
    <property type="entry name" value="SDR_fam"/>
</dbReference>
<dbReference type="EMBL" id="CAJPVJ010011062">
    <property type="protein sequence ID" value="CAG2173596.1"/>
    <property type="molecule type" value="Genomic_DNA"/>
</dbReference>
<dbReference type="PANTHER" id="PTHR43975:SF2">
    <property type="entry name" value="EG:BACR7A4.14 PROTEIN-RELATED"/>
    <property type="match status" value="1"/>
</dbReference>
<evidence type="ECO:0000313" key="3">
    <source>
        <dbReference type="Proteomes" id="UP000728032"/>
    </source>
</evidence>
<dbReference type="InterPro" id="IPR020904">
    <property type="entry name" value="Sc_DH/Rdtase_CS"/>
</dbReference>
<sequence length="546" mass="58136">MSLTYNFSGKVALVTGSSSGIGAATAILFAKSGANVVVTGRNATKVSEVAKQCLNVSPKGLKALEVVADVTRDEDLIRLVDTTVQTFGKIDILVNNAGMAVRMGFEDKDYMNGYKQQLQTNLDSVVFLTHICVKHLEITKGNIINISSNRSVQTRKSYSAYSMSKAALDMFTKCIAVELGHKGIRVNSVNPGAVKTDIGRDDTVGQSGVIPWYEKFGKLYPVGRHGVGDDIANAVLYLASNESSFITGSVLVADGGHLAANMSLTHNFVGKVALVTGSSSGIGAATAILFAKSGANVVVTGRNATKVSEVAKQCANVVVTGRNATKVSEVAKQCLNVSPKGLKALEVVADVTRDEDLVRLVDTTVQTFGKIDILVNNVGTDESAPIWSTDYMDIFKNTCKINLDSVVFLTHICVKHLEKTKGNIVNISAVSSTQTLQQYSAYCMSKSALDMFTKCSALELGHKGIRVNSVNPGAIDTITKDLTDDFDVYNVNIYAKLYPVGRYGVPQDIANTVLYLASNESSFITGTGLVSDGGHLAANVNISQLQ</sequence>
<name>A0A7R9QTN7_9ACAR</name>
<reference evidence="2" key="1">
    <citation type="submission" date="2020-11" db="EMBL/GenBank/DDBJ databases">
        <authorList>
            <person name="Tran Van P."/>
        </authorList>
    </citation>
    <scope>NUCLEOTIDE SEQUENCE</scope>
</reference>
<keyword evidence="1" id="KW-0560">Oxidoreductase</keyword>
<evidence type="ECO:0000313" key="2">
    <source>
        <dbReference type="EMBL" id="CAD7656409.1"/>
    </source>
</evidence>
<gene>
    <name evidence="2" type="ORF">ONB1V03_LOCUS13046</name>
</gene>
<dbReference type="OrthoDB" id="5956217at2759"/>
<dbReference type="PROSITE" id="PS00061">
    <property type="entry name" value="ADH_SHORT"/>
    <property type="match status" value="1"/>
</dbReference>
<dbReference type="EMBL" id="OC925887">
    <property type="protein sequence ID" value="CAD7656409.1"/>
    <property type="molecule type" value="Genomic_DNA"/>
</dbReference>
<dbReference type="NCBIfam" id="NF005559">
    <property type="entry name" value="PRK07231.1"/>
    <property type="match status" value="1"/>
</dbReference>
<dbReference type="SUPFAM" id="SSF51735">
    <property type="entry name" value="NAD(P)-binding Rossmann-fold domains"/>
    <property type="match status" value="2"/>
</dbReference>
<dbReference type="Pfam" id="PF13561">
    <property type="entry name" value="adh_short_C2"/>
    <property type="match status" value="2"/>
</dbReference>
<dbReference type="Gene3D" id="3.40.50.720">
    <property type="entry name" value="NAD(P)-binding Rossmann-like Domain"/>
    <property type="match status" value="3"/>
</dbReference>
<proteinExistence type="predicted"/>
<dbReference type="PRINTS" id="PR00080">
    <property type="entry name" value="SDRFAMILY"/>
</dbReference>
<keyword evidence="3" id="KW-1185">Reference proteome</keyword>
<protein>
    <submittedName>
        <fullName evidence="2">Uncharacterized protein</fullName>
    </submittedName>
</protein>
<dbReference type="GO" id="GO:0016491">
    <property type="term" value="F:oxidoreductase activity"/>
    <property type="evidence" value="ECO:0007669"/>
    <property type="project" value="UniProtKB-KW"/>
</dbReference>
<dbReference type="PRINTS" id="PR00081">
    <property type="entry name" value="GDHRDH"/>
</dbReference>